<dbReference type="FunFam" id="3.90.226.10:FF:000089">
    <property type="entry name" value="Membrane-bound serine protease"/>
    <property type="match status" value="1"/>
</dbReference>
<evidence type="ECO:0000256" key="4">
    <source>
        <dbReference type="ARBA" id="ARBA00023136"/>
    </source>
</evidence>
<feature type="transmembrane region" description="Helical" evidence="6">
    <location>
        <begin position="264"/>
        <end position="286"/>
    </location>
</feature>
<dbReference type="InterPro" id="IPR056738">
    <property type="entry name" value="NfeD1b_N"/>
</dbReference>
<feature type="domain" description="NfeD1b N-terminal" evidence="9">
    <location>
        <begin position="35"/>
        <end position="136"/>
    </location>
</feature>
<evidence type="ECO:0000256" key="2">
    <source>
        <dbReference type="ARBA" id="ARBA00022692"/>
    </source>
</evidence>
<dbReference type="PANTHER" id="PTHR33507:SF4">
    <property type="entry name" value="NODULATION COMPETITIVENESS PROTEIN NFED"/>
    <property type="match status" value="1"/>
</dbReference>
<feature type="transmembrane region" description="Helical" evidence="6">
    <location>
        <begin position="341"/>
        <end position="359"/>
    </location>
</feature>
<keyword evidence="4 6" id="KW-0472">Membrane</keyword>
<evidence type="ECO:0000313" key="10">
    <source>
        <dbReference type="EMBL" id="KGT74949.1"/>
    </source>
</evidence>
<keyword evidence="10" id="KW-0645">Protease</keyword>
<keyword evidence="3 6" id="KW-1133">Transmembrane helix</keyword>
<feature type="transmembrane region" description="Helical" evidence="6">
    <location>
        <begin position="317"/>
        <end position="334"/>
    </location>
</feature>
<dbReference type="GO" id="GO:0006508">
    <property type="term" value="P:proteolysis"/>
    <property type="evidence" value="ECO:0007669"/>
    <property type="project" value="UniProtKB-KW"/>
</dbReference>
<dbReference type="GO" id="GO:0008233">
    <property type="term" value="F:peptidase activity"/>
    <property type="evidence" value="ECO:0007669"/>
    <property type="project" value="UniProtKB-KW"/>
</dbReference>
<dbReference type="RefSeq" id="WP_041959530.1">
    <property type="nucleotide sequence ID" value="NZ_JRPN01000028.1"/>
</dbReference>
<dbReference type="EMBL" id="JRPN01000028">
    <property type="protein sequence ID" value="KGT74949.1"/>
    <property type="molecule type" value="Genomic_DNA"/>
</dbReference>
<dbReference type="PANTHER" id="PTHR33507">
    <property type="entry name" value="INNER MEMBRANE PROTEIN YBBJ"/>
    <property type="match status" value="1"/>
</dbReference>
<dbReference type="SUPFAM" id="SSF52096">
    <property type="entry name" value="ClpP/crotonase"/>
    <property type="match status" value="1"/>
</dbReference>
<comment type="subcellular location">
    <subcellularLocation>
        <location evidence="1">Membrane</location>
        <topology evidence="1">Multi-pass membrane protein</topology>
    </subcellularLocation>
</comment>
<name>A0A0A3XNV6_BRAJP</name>
<dbReference type="InterPro" id="IPR056739">
    <property type="entry name" value="NfeD_membrane"/>
</dbReference>
<evidence type="ECO:0000256" key="6">
    <source>
        <dbReference type="SAM" id="Phobius"/>
    </source>
</evidence>
<feature type="compositionally biased region" description="Basic and acidic residues" evidence="5">
    <location>
        <begin position="148"/>
        <end position="167"/>
    </location>
</feature>
<reference evidence="10 11" key="1">
    <citation type="submission" date="2014-09" db="EMBL/GenBank/DDBJ databases">
        <title>Draft genome of Bradyrhizobium japonicum Is-34.</title>
        <authorList>
            <person name="Tsurumaru H."/>
            <person name="Yamakawa T."/>
            <person name="Hashimoto S."/>
            <person name="Okizaki K."/>
            <person name="Kanesaki Y."/>
            <person name="Yoshikawa H."/>
            <person name="Yajima S."/>
        </authorList>
    </citation>
    <scope>NUCLEOTIDE SEQUENCE [LARGE SCALE GENOMIC DNA]</scope>
    <source>
        <strain evidence="10 11">Is-34</strain>
    </source>
</reference>
<feature type="domain" description="NfeD integral membrane" evidence="8">
    <location>
        <begin position="272"/>
        <end position="387"/>
    </location>
</feature>
<dbReference type="InterPro" id="IPR012340">
    <property type="entry name" value="NA-bd_OB-fold"/>
</dbReference>
<dbReference type="Gene3D" id="3.90.226.10">
    <property type="entry name" value="2-enoyl-CoA Hydratase, Chain A, domain 1"/>
    <property type="match status" value="1"/>
</dbReference>
<keyword evidence="2 6" id="KW-0812">Transmembrane</keyword>
<dbReference type="Pfam" id="PF24961">
    <property type="entry name" value="NfeD_membrane"/>
    <property type="match status" value="1"/>
</dbReference>
<gene>
    <name evidence="10" type="ORF">MA20_37005</name>
</gene>
<evidence type="ECO:0000256" key="3">
    <source>
        <dbReference type="ARBA" id="ARBA00022989"/>
    </source>
</evidence>
<proteinExistence type="predicted"/>
<dbReference type="InterPro" id="IPR052165">
    <property type="entry name" value="Membrane_assoc_protease"/>
</dbReference>
<organism evidence="10 11">
    <name type="scientific">Bradyrhizobium japonicum</name>
    <dbReference type="NCBI Taxonomy" id="375"/>
    <lineage>
        <taxon>Bacteria</taxon>
        <taxon>Pseudomonadati</taxon>
        <taxon>Pseudomonadota</taxon>
        <taxon>Alphaproteobacteria</taxon>
        <taxon>Hyphomicrobiales</taxon>
        <taxon>Nitrobacteraceae</taxon>
        <taxon>Bradyrhizobium</taxon>
    </lineage>
</organism>
<feature type="transmembrane region" description="Helical" evidence="6">
    <location>
        <begin position="371"/>
        <end position="391"/>
    </location>
</feature>
<dbReference type="Proteomes" id="UP000030377">
    <property type="component" value="Unassembled WGS sequence"/>
</dbReference>
<dbReference type="AlphaFoldDB" id="A0A0A3XNV6"/>
<dbReference type="GO" id="GO:0016020">
    <property type="term" value="C:membrane"/>
    <property type="evidence" value="ECO:0007669"/>
    <property type="project" value="UniProtKB-SubCell"/>
</dbReference>
<feature type="domain" description="NfeD-like C-terminal" evidence="7">
    <location>
        <begin position="404"/>
        <end position="458"/>
    </location>
</feature>
<evidence type="ECO:0000259" key="7">
    <source>
        <dbReference type="Pfam" id="PF01957"/>
    </source>
</evidence>
<evidence type="ECO:0000313" key="11">
    <source>
        <dbReference type="Proteomes" id="UP000030377"/>
    </source>
</evidence>
<feature type="transmembrane region" description="Helical" evidence="6">
    <location>
        <begin position="293"/>
        <end position="311"/>
    </location>
</feature>
<dbReference type="Gene3D" id="2.40.50.140">
    <property type="entry name" value="Nucleic acid-binding proteins"/>
    <property type="match status" value="1"/>
</dbReference>
<evidence type="ECO:0000259" key="8">
    <source>
        <dbReference type="Pfam" id="PF24961"/>
    </source>
</evidence>
<accession>A0A0A3XNV6</accession>
<protein>
    <submittedName>
        <fullName evidence="10">Serine protease</fullName>
    </submittedName>
</protein>
<dbReference type="SUPFAM" id="SSF141322">
    <property type="entry name" value="NfeD domain-like"/>
    <property type="match status" value="1"/>
</dbReference>
<evidence type="ECO:0000256" key="5">
    <source>
        <dbReference type="SAM" id="MobiDB-lite"/>
    </source>
</evidence>
<dbReference type="STRING" id="375.BKD09_RS24700"/>
<sequence>MQTMKAALVAAIGVVALICCLLPSSAEENGRLALVVSIDGAIGPASASYVKEALAKASERRAEVVLLRLNTPGGLNSSMREIIADVLASPIPVVGYVAPSGAHAASAGTYILYATHIAVMAPGTNIGAATPVQIGGPLPGLPSGPADKGGKDKKDGDQQGESKDQPKDAMTAKATNDAVAFIRSLAELRNRNADWGEKAVREAATLSANAALEAHAIDFVARDQAELLRQLDGRVVEVAGGKAQRLVTKDAVVEAIDPGSISRFLAVITDPNVAFILLMVGIYGLIFEFMSPGAVAPGVVGAICLLIGLYALNLLPINYAGLALMLVGLVLLTIEAFNPTVVIGLGGIIAFVLGALMLFRGEAPGYHLSWWVIGITAAVFAGFALVVLGSLRRVGRAPALVGAQAMRGLPAEVLDWNGNEGHVFAHGERWQARGAETFKPGDTAEVANVVDLTLLIRRAPTGEGGPS</sequence>
<dbReference type="CDD" id="cd07020">
    <property type="entry name" value="Clp_protease_NfeD_1"/>
    <property type="match status" value="1"/>
</dbReference>
<dbReference type="InterPro" id="IPR002810">
    <property type="entry name" value="NfeD-like_C"/>
</dbReference>
<feature type="region of interest" description="Disordered" evidence="5">
    <location>
        <begin position="134"/>
        <end position="171"/>
    </location>
</feature>
<comment type="caution">
    <text evidence="10">The sequence shown here is derived from an EMBL/GenBank/DDBJ whole genome shotgun (WGS) entry which is preliminary data.</text>
</comment>
<evidence type="ECO:0000256" key="1">
    <source>
        <dbReference type="ARBA" id="ARBA00004141"/>
    </source>
</evidence>
<dbReference type="Pfam" id="PF25145">
    <property type="entry name" value="NfeD1b_N"/>
    <property type="match status" value="1"/>
</dbReference>
<keyword evidence="10" id="KW-0378">Hydrolase</keyword>
<dbReference type="Pfam" id="PF01957">
    <property type="entry name" value="NfeD"/>
    <property type="match status" value="1"/>
</dbReference>
<evidence type="ECO:0000259" key="9">
    <source>
        <dbReference type="Pfam" id="PF25145"/>
    </source>
</evidence>
<dbReference type="InterPro" id="IPR029045">
    <property type="entry name" value="ClpP/crotonase-like_dom_sf"/>
</dbReference>